<dbReference type="RefSeq" id="XP_020151859.1">
    <property type="nucleotide sequence ID" value="XM_020296270.4"/>
</dbReference>
<dbReference type="EnsemblPlants" id="AET7Gv20529300.2">
    <property type="protein sequence ID" value="AET7Gv20529300.2"/>
    <property type="gene ID" value="AET7Gv20529300"/>
</dbReference>
<proteinExistence type="predicted"/>
<dbReference type="OrthoDB" id="692211at2759"/>
<dbReference type="AlphaFoldDB" id="A0A453RBA8"/>
<reference evidence="2" key="5">
    <citation type="journal article" date="2021" name="G3 (Bethesda)">
        <title>Aegilops tauschii genome assembly Aet v5.0 features greater sequence contiguity and improved annotation.</title>
        <authorList>
            <person name="Wang L."/>
            <person name="Zhu T."/>
            <person name="Rodriguez J.C."/>
            <person name="Deal K.R."/>
            <person name="Dubcovsky J."/>
            <person name="McGuire P.E."/>
            <person name="Lux T."/>
            <person name="Spannagl M."/>
            <person name="Mayer K.F.X."/>
            <person name="Baldrich P."/>
            <person name="Meyers B.C."/>
            <person name="Huo N."/>
            <person name="Gu Y.Q."/>
            <person name="Zhou H."/>
            <person name="Devos K.M."/>
            <person name="Bennetzen J.L."/>
            <person name="Unver T."/>
            <person name="Budak H."/>
            <person name="Gulick P.J."/>
            <person name="Galiba G."/>
            <person name="Kalapos B."/>
            <person name="Nelson D.R."/>
            <person name="Li P."/>
            <person name="You F.M."/>
            <person name="Luo M.C."/>
            <person name="Dvorak J."/>
        </authorList>
    </citation>
    <scope>NUCLEOTIDE SEQUENCE [LARGE SCALE GENOMIC DNA]</scope>
    <source>
        <strain evidence="2">cv. AL8/78</strain>
    </source>
</reference>
<reference evidence="2" key="3">
    <citation type="journal article" date="2017" name="Nature">
        <title>Genome sequence of the progenitor of the wheat D genome Aegilops tauschii.</title>
        <authorList>
            <person name="Luo M.C."/>
            <person name="Gu Y.Q."/>
            <person name="Puiu D."/>
            <person name="Wang H."/>
            <person name="Twardziok S.O."/>
            <person name="Deal K.R."/>
            <person name="Huo N."/>
            <person name="Zhu T."/>
            <person name="Wang L."/>
            <person name="Wang Y."/>
            <person name="McGuire P.E."/>
            <person name="Liu S."/>
            <person name="Long H."/>
            <person name="Ramasamy R.K."/>
            <person name="Rodriguez J.C."/>
            <person name="Van S.L."/>
            <person name="Yuan L."/>
            <person name="Wang Z."/>
            <person name="Xia Z."/>
            <person name="Xiao L."/>
            <person name="Anderson O.D."/>
            <person name="Ouyang S."/>
            <person name="Liang Y."/>
            <person name="Zimin A.V."/>
            <person name="Pertea G."/>
            <person name="Qi P."/>
            <person name="Bennetzen J.L."/>
            <person name="Dai X."/>
            <person name="Dawson M.W."/>
            <person name="Muller H.G."/>
            <person name="Kugler K."/>
            <person name="Rivarola-Duarte L."/>
            <person name="Spannagl M."/>
            <person name="Mayer K.F.X."/>
            <person name="Lu F.H."/>
            <person name="Bevan M.W."/>
            <person name="Leroy P."/>
            <person name="Li P."/>
            <person name="You F.M."/>
            <person name="Sun Q."/>
            <person name="Liu Z."/>
            <person name="Lyons E."/>
            <person name="Wicker T."/>
            <person name="Salzberg S.L."/>
            <person name="Devos K.M."/>
            <person name="Dvorak J."/>
        </authorList>
    </citation>
    <scope>NUCLEOTIDE SEQUENCE [LARGE SCALE GENOMIC DNA]</scope>
    <source>
        <strain evidence="2">cv. AL8/78</strain>
    </source>
</reference>
<reference evidence="3" key="1">
    <citation type="journal article" date="2014" name="Science">
        <title>Ancient hybridizations among the ancestral genomes of bread wheat.</title>
        <authorList>
            <consortium name="International Wheat Genome Sequencing Consortium,"/>
            <person name="Marcussen T."/>
            <person name="Sandve S.R."/>
            <person name="Heier L."/>
            <person name="Spannagl M."/>
            <person name="Pfeifer M."/>
            <person name="Jakobsen K.S."/>
            <person name="Wulff B.B."/>
            <person name="Steuernagel B."/>
            <person name="Mayer K.F."/>
            <person name="Olsen O.A."/>
        </authorList>
    </citation>
    <scope>NUCLEOTIDE SEQUENCE [LARGE SCALE GENOMIC DNA]</scope>
    <source>
        <strain evidence="3">cv. AL8/78</strain>
    </source>
</reference>
<dbReference type="GeneID" id="109737043"/>
<feature type="region of interest" description="Disordered" evidence="1">
    <location>
        <begin position="67"/>
        <end position="88"/>
    </location>
</feature>
<feature type="compositionally biased region" description="Gly residues" evidence="1">
    <location>
        <begin position="73"/>
        <end position="85"/>
    </location>
</feature>
<keyword evidence="3" id="KW-1185">Reference proteome</keyword>
<dbReference type="Gramene" id="AET7Gv20529300.2">
    <property type="protein sequence ID" value="AET7Gv20529300.2"/>
    <property type="gene ID" value="AET7Gv20529300"/>
</dbReference>
<dbReference type="KEGG" id="ats:109737043"/>
<dbReference type="PANTHER" id="PTHR47482:SF5">
    <property type="entry name" value="FAR1 DOMAIN-CONTAINING PROTEIN"/>
    <property type="match status" value="1"/>
</dbReference>
<name>A0A453RBA8_AEGTS</name>
<dbReference type="Proteomes" id="UP000015105">
    <property type="component" value="Chromosome 7D"/>
</dbReference>
<dbReference type="PANTHER" id="PTHR47482">
    <property type="entry name" value="OS11G0632001 PROTEIN"/>
    <property type="match status" value="1"/>
</dbReference>
<sequence>MARWYCKSTRATTDSAVREVAYDLDAAGQAGGSVVAVGSPEMQPLGQGPASRGQLCDLPGVSSSGASCTTLSSGGGGVAEAGSGDGARTVELHSPVQSYSLGDADPGGFSGVGVGSPEMQPLDRGPTLRGRGCLVPDIESSGASCTTFSSGARGVASAGSSDGARTVDSCSAVQSYRPGVPTATNTTIRVGWKRRPRGPRSRDEKAGVVDRVPALEAAIRGFADRGTEVVVNPALGTVINSLAEADEFYNLYSWEVGFGIRYGKSRQNVNGTKCMQEMVCGCAVSFCILFFPGLND</sequence>
<organism evidence="2 3">
    <name type="scientific">Aegilops tauschii subsp. strangulata</name>
    <name type="common">Goatgrass</name>
    <dbReference type="NCBI Taxonomy" id="200361"/>
    <lineage>
        <taxon>Eukaryota</taxon>
        <taxon>Viridiplantae</taxon>
        <taxon>Streptophyta</taxon>
        <taxon>Embryophyta</taxon>
        <taxon>Tracheophyta</taxon>
        <taxon>Spermatophyta</taxon>
        <taxon>Magnoliopsida</taxon>
        <taxon>Liliopsida</taxon>
        <taxon>Poales</taxon>
        <taxon>Poaceae</taxon>
        <taxon>BOP clade</taxon>
        <taxon>Pooideae</taxon>
        <taxon>Triticodae</taxon>
        <taxon>Triticeae</taxon>
        <taxon>Triticinae</taxon>
        <taxon>Aegilops</taxon>
    </lineage>
</organism>
<evidence type="ECO:0000313" key="2">
    <source>
        <dbReference type="EnsemblPlants" id="AET7Gv20529300.2"/>
    </source>
</evidence>
<evidence type="ECO:0000256" key="1">
    <source>
        <dbReference type="SAM" id="MobiDB-lite"/>
    </source>
</evidence>
<evidence type="ECO:0000313" key="3">
    <source>
        <dbReference type="Proteomes" id="UP000015105"/>
    </source>
</evidence>
<reference evidence="3" key="2">
    <citation type="journal article" date="2017" name="Nat. Plants">
        <title>The Aegilops tauschii genome reveals multiple impacts of transposons.</title>
        <authorList>
            <person name="Zhao G."/>
            <person name="Zou C."/>
            <person name="Li K."/>
            <person name="Wang K."/>
            <person name="Li T."/>
            <person name="Gao L."/>
            <person name="Zhang X."/>
            <person name="Wang H."/>
            <person name="Yang Z."/>
            <person name="Liu X."/>
            <person name="Jiang W."/>
            <person name="Mao L."/>
            <person name="Kong X."/>
            <person name="Jiao Y."/>
            <person name="Jia J."/>
        </authorList>
    </citation>
    <scope>NUCLEOTIDE SEQUENCE [LARGE SCALE GENOMIC DNA]</scope>
    <source>
        <strain evidence="3">cv. AL8/78</strain>
    </source>
</reference>
<reference evidence="2" key="4">
    <citation type="submission" date="2019-03" db="UniProtKB">
        <authorList>
            <consortium name="EnsemblPlants"/>
        </authorList>
    </citation>
    <scope>IDENTIFICATION</scope>
</reference>
<protein>
    <submittedName>
        <fullName evidence="2">Uncharacterized protein</fullName>
    </submittedName>
</protein>
<accession>A0A453RBA8</accession>